<dbReference type="Gene3D" id="3.20.20.140">
    <property type="entry name" value="Metal-dependent hydrolases"/>
    <property type="match status" value="1"/>
</dbReference>
<feature type="binding site" evidence="4">
    <location>
        <position position="233"/>
    </location>
    <ligand>
        <name>Zn(2+)</name>
        <dbReference type="ChEBI" id="CHEBI:29105"/>
        <label>2</label>
    </ligand>
</feature>
<comment type="cofactor">
    <cofactor evidence="4">
        <name>Zn(2+)</name>
        <dbReference type="ChEBI" id="CHEBI:29105"/>
    </cofactor>
    <text evidence="4">Binds 2 Zn(2+) ions per subunit.</text>
</comment>
<protein>
    <recommendedName>
        <fullName evidence="4">Dihydroorotase</fullName>
        <shortName evidence="4">DHOase</shortName>
        <ecNumber evidence="4">3.5.2.3</ecNumber>
    </recommendedName>
</protein>
<feature type="domain" description="Amidohydrolase-related" evidence="5">
    <location>
        <begin position="47"/>
        <end position="418"/>
    </location>
</feature>
<dbReference type="InterPro" id="IPR032466">
    <property type="entry name" value="Metal_Hydrolase"/>
</dbReference>
<dbReference type="Pfam" id="PF01979">
    <property type="entry name" value="Amidohydro_1"/>
    <property type="match status" value="1"/>
</dbReference>
<dbReference type="Proteomes" id="UP000253099">
    <property type="component" value="Unassembled WGS sequence"/>
</dbReference>
<evidence type="ECO:0000259" key="5">
    <source>
        <dbReference type="Pfam" id="PF01979"/>
    </source>
</evidence>
<dbReference type="GO" id="GO:0044205">
    <property type="term" value="P:'de novo' UMP biosynthetic process"/>
    <property type="evidence" value="ECO:0007669"/>
    <property type="project" value="UniProtKB-UniRule"/>
</dbReference>
<dbReference type="Gene3D" id="2.30.40.10">
    <property type="entry name" value="Urease, subunit C, domain 1"/>
    <property type="match status" value="1"/>
</dbReference>
<proteinExistence type="inferred from homology"/>
<feature type="binding site" evidence="4">
    <location>
        <position position="90"/>
    </location>
    <ligand>
        <name>substrate</name>
    </ligand>
</feature>
<dbReference type="EC" id="3.5.2.3" evidence="4"/>
<feature type="binding site" evidence="4">
    <location>
        <position position="140"/>
    </location>
    <ligand>
        <name>Zn(2+)</name>
        <dbReference type="ChEBI" id="CHEBI:29105"/>
        <label>1</label>
    </ligand>
</feature>
<accession>A0A366M7Z1</accession>
<gene>
    <name evidence="6" type="primary">allB</name>
    <name evidence="4" type="synonym">pyrC</name>
    <name evidence="6" type="ORF">ALNOE001_21040</name>
</gene>
<dbReference type="GO" id="GO:0004038">
    <property type="term" value="F:allantoinase activity"/>
    <property type="evidence" value="ECO:0007669"/>
    <property type="project" value="TreeGrafter"/>
</dbReference>
<dbReference type="PROSITE" id="PS00483">
    <property type="entry name" value="DIHYDROOROTASE_2"/>
    <property type="match status" value="1"/>
</dbReference>
<evidence type="ECO:0000256" key="2">
    <source>
        <dbReference type="ARBA" id="ARBA00022801"/>
    </source>
</evidence>
<evidence type="ECO:0000256" key="4">
    <source>
        <dbReference type="HAMAP-Rule" id="MF_00220"/>
    </source>
</evidence>
<evidence type="ECO:0000256" key="3">
    <source>
        <dbReference type="ARBA" id="ARBA00022975"/>
    </source>
</evidence>
<evidence type="ECO:0000313" key="7">
    <source>
        <dbReference type="Proteomes" id="UP000253099"/>
    </source>
</evidence>
<evidence type="ECO:0000256" key="1">
    <source>
        <dbReference type="ARBA" id="ARBA00022723"/>
    </source>
</evidence>
<dbReference type="GO" id="GO:0006145">
    <property type="term" value="P:purine nucleobase catabolic process"/>
    <property type="evidence" value="ECO:0007669"/>
    <property type="project" value="TreeGrafter"/>
</dbReference>
<dbReference type="GO" id="GO:0008270">
    <property type="term" value="F:zinc ion binding"/>
    <property type="evidence" value="ECO:0007669"/>
    <property type="project" value="UniProtKB-UniRule"/>
</dbReference>
<feature type="binding site" evidence="4">
    <location>
        <position position="174"/>
    </location>
    <ligand>
        <name>Zn(2+)</name>
        <dbReference type="ChEBI" id="CHEBI:29105"/>
        <label>2</label>
    </ligand>
</feature>
<comment type="similarity">
    <text evidence="4">Belongs to the metallo-dependent hydrolases superfamily. DHOase family. Class I DHOase subfamily.</text>
</comment>
<comment type="catalytic activity">
    <reaction evidence="4">
        <text>(S)-dihydroorotate + H2O = N-carbamoyl-L-aspartate + H(+)</text>
        <dbReference type="Rhea" id="RHEA:24296"/>
        <dbReference type="ChEBI" id="CHEBI:15377"/>
        <dbReference type="ChEBI" id="CHEBI:15378"/>
        <dbReference type="ChEBI" id="CHEBI:30864"/>
        <dbReference type="ChEBI" id="CHEBI:32814"/>
        <dbReference type="EC" id="3.5.2.3"/>
    </reaction>
</comment>
<dbReference type="SUPFAM" id="SSF51338">
    <property type="entry name" value="Composite domain of metallo-dependent hydrolases"/>
    <property type="match status" value="1"/>
</dbReference>
<organism evidence="6 7">
    <name type="scientific">Candidatus Methanobinarius endosymbioticus</name>
    <dbReference type="NCBI Taxonomy" id="2006182"/>
    <lineage>
        <taxon>Archaea</taxon>
        <taxon>Methanobacteriati</taxon>
        <taxon>Methanobacteriota</taxon>
        <taxon>Methanomada group</taxon>
        <taxon>Methanobacteria</taxon>
        <taxon>Methanobacteriales</taxon>
        <taxon>Methanobacteriaceae</taxon>
        <taxon>Candidatus Methanobinarius</taxon>
    </lineage>
</organism>
<dbReference type="UniPathway" id="UPA00070">
    <property type="reaction ID" value="UER00117"/>
</dbReference>
<sequence>MYDLVLKNCKLVDKSGIYYIGIENGKISKISKQPLKSENEEDIQEKFILPGLIDPHVHFRDPGLTYKENFKTGSLAAAHGGFTCVLEMPNTIPPTNTAKNFKNKKNIGEKKSIIDFGLHSGLNKIKELEKIAKLNPASFKIFMDLFEDDEIEEMFSNVYNINKSLKKSFFLTLHCENKEIIQENTDRLKKLECTRGNTTLDYSYARPAEAELVSVGYATFLAEKYDLSLHICHLSTKNALNYLESIKDKNINITTEITPHHLFLDNTGFDKFGTIMKTNPPLRPSGENLTIYELKDINIIGTDHAPHSLEEKQEGVWNSSPGIPNLETVLPLLLTEVNKGKITLNMIQKLMSETPAKRFNMKNKGKIDIGYDADIVVLDLKKEGKIKLDNFYTKAKYSPFENKEYKGINIMTISNGNILMNREGLRAIESSTDYNRTKYIYD</sequence>
<dbReference type="InterPro" id="IPR002195">
    <property type="entry name" value="Dihydroorotase_CS"/>
</dbReference>
<dbReference type="EMBL" id="NIZT01000070">
    <property type="protein sequence ID" value="RBQ22361.1"/>
    <property type="molecule type" value="Genomic_DNA"/>
</dbReference>
<name>A0A366M7Z1_9EURY</name>
<keyword evidence="7" id="KW-1185">Reference proteome</keyword>
<dbReference type="AlphaFoldDB" id="A0A366M7Z1"/>
<dbReference type="InterPro" id="IPR004722">
    <property type="entry name" value="DHOase"/>
</dbReference>
<dbReference type="InterPro" id="IPR006680">
    <property type="entry name" value="Amidohydro-rel"/>
</dbReference>
<keyword evidence="1 4" id="KW-0479">Metal-binding</keyword>
<comment type="pathway">
    <text evidence="4">Pyrimidine metabolism; UMP biosynthesis via de novo pathway; (S)-dihydroorotate from bicarbonate: step 3/3.</text>
</comment>
<evidence type="ECO:0000313" key="6">
    <source>
        <dbReference type="EMBL" id="RBQ22361.1"/>
    </source>
</evidence>
<comment type="caution">
    <text evidence="6">The sequence shown here is derived from an EMBL/GenBank/DDBJ whole genome shotgun (WGS) entry which is preliminary data.</text>
</comment>
<comment type="function">
    <text evidence="4">Catalyzes the reversible cyclization of carbamoyl aspartate to dihydroorotate.</text>
</comment>
<feature type="modified residue" description="N6-carboxylysine" evidence="4">
    <location>
        <position position="140"/>
    </location>
</feature>
<feature type="binding site" evidence="4">
    <location>
        <position position="56"/>
    </location>
    <ligand>
        <name>Zn(2+)</name>
        <dbReference type="ChEBI" id="CHEBI:29105"/>
        <label>1</label>
    </ligand>
</feature>
<dbReference type="InterPro" id="IPR050138">
    <property type="entry name" value="DHOase/Allantoinase_Hydrolase"/>
</dbReference>
<dbReference type="HAMAP" id="MF_00220_A">
    <property type="entry name" value="PyrC_classI_A"/>
    <property type="match status" value="1"/>
</dbReference>
<dbReference type="PANTHER" id="PTHR43668">
    <property type="entry name" value="ALLANTOINASE"/>
    <property type="match status" value="1"/>
</dbReference>
<feature type="binding site" evidence="4">
    <location>
        <begin position="58"/>
        <end position="60"/>
    </location>
    <ligand>
        <name>substrate</name>
    </ligand>
</feature>
<dbReference type="PANTHER" id="PTHR43668:SF2">
    <property type="entry name" value="ALLANTOINASE"/>
    <property type="match status" value="1"/>
</dbReference>
<dbReference type="SUPFAM" id="SSF51556">
    <property type="entry name" value="Metallo-dependent hydrolases"/>
    <property type="match status" value="1"/>
</dbReference>
<keyword evidence="2 4" id="KW-0378">Hydrolase</keyword>
<dbReference type="InterPro" id="IPR011059">
    <property type="entry name" value="Metal-dep_hydrolase_composite"/>
</dbReference>
<keyword evidence="4" id="KW-0862">Zinc</keyword>
<feature type="binding site" evidence="4">
    <location>
        <position position="307"/>
    </location>
    <ligand>
        <name>substrate</name>
    </ligand>
</feature>
<feature type="binding site" evidence="4">
    <location>
        <begin position="321"/>
        <end position="322"/>
    </location>
    <ligand>
        <name>substrate</name>
    </ligand>
</feature>
<feature type="binding site" evidence="4">
    <location>
        <position position="58"/>
    </location>
    <ligand>
        <name>Zn(2+)</name>
        <dbReference type="ChEBI" id="CHEBI:29105"/>
        <label>1</label>
    </ligand>
</feature>
<keyword evidence="3 4" id="KW-0665">Pyrimidine biosynthesis</keyword>
<dbReference type="GO" id="GO:0005737">
    <property type="term" value="C:cytoplasm"/>
    <property type="evidence" value="ECO:0007669"/>
    <property type="project" value="TreeGrafter"/>
</dbReference>
<feature type="active site" evidence="4">
    <location>
        <position position="303"/>
    </location>
</feature>
<feature type="binding site" evidence="4">
    <location>
        <position position="140"/>
    </location>
    <ligand>
        <name>Zn(2+)</name>
        <dbReference type="ChEBI" id="CHEBI:29105"/>
        <label>2</label>
    </ligand>
</feature>
<dbReference type="CDD" id="cd01318">
    <property type="entry name" value="DHOase_IIb"/>
    <property type="match status" value="1"/>
</dbReference>
<dbReference type="NCBIfam" id="TIGR00857">
    <property type="entry name" value="pyrC_multi"/>
    <property type="match status" value="1"/>
</dbReference>
<reference evidence="6 7" key="1">
    <citation type="submission" date="2018-06" db="EMBL/GenBank/DDBJ databases">
        <title>Genomic insight into two independent archaeal endosymbiosis events.</title>
        <authorList>
            <person name="Lind A.E."/>
            <person name="Lewis W.H."/>
            <person name="Spang A."/>
            <person name="Guy L."/>
            <person name="Embley M.T."/>
            <person name="Ettema T.J.G."/>
        </authorList>
    </citation>
    <scope>NUCLEOTIDE SEQUENCE [LARGE SCALE GENOMIC DNA]</scope>
    <source>
        <strain evidence="6">NOE</strain>
    </source>
</reference>
<dbReference type="GO" id="GO:0004151">
    <property type="term" value="F:dihydroorotase activity"/>
    <property type="evidence" value="ECO:0007669"/>
    <property type="project" value="UniProtKB-UniRule"/>
</dbReference>
<feature type="binding site" evidence="4">
    <location>
        <position position="303"/>
    </location>
    <ligand>
        <name>Zn(2+)</name>
        <dbReference type="ChEBI" id="CHEBI:29105"/>
        <label>1</label>
    </ligand>
</feature>
<dbReference type="PROSITE" id="PS00482">
    <property type="entry name" value="DIHYDROOROTASE_1"/>
    <property type="match status" value="1"/>
</dbReference>